<feature type="region of interest" description="Disordered" evidence="1">
    <location>
        <begin position="26"/>
        <end position="56"/>
    </location>
</feature>
<organism evidence="2 3">
    <name type="scientific">Microctonus hyperodae</name>
    <name type="common">Parasitoid wasp</name>
    <dbReference type="NCBI Taxonomy" id="165561"/>
    <lineage>
        <taxon>Eukaryota</taxon>
        <taxon>Metazoa</taxon>
        <taxon>Ecdysozoa</taxon>
        <taxon>Arthropoda</taxon>
        <taxon>Hexapoda</taxon>
        <taxon>Insecta</taxon>
        <taxon>Pterygota</taxon>
        <taxon>Neoptera</taxon>
        <taxon>Endopterygota</taxon>
        <taxon>Hymenoptera</taxon>
        <taxon>Apocrita</taxon>
        <taxon>Ichneumonoidea</taxon>
        <taxon>Braconidae</taxon>
        <taxon>Euphorinae</taxon>
        <taxon>Microctonus</taxon>
    </lineage>
</organism>
<evidence type="ECO:0000256" key="1">
    <source>
        <dbReference type="SAM" id="MobiDB-lite"/>
    </source>
</evidence>
<gene>
    <name evidence="2" type="ORF">PV327_011238</name>
</gene>
<dbReference type="EMBL" id="JAQQBR010000224">
    <property type="protein sequence ID" value="KAK0171478.1"/>
    <property type="molecule type" value="Genomic_DNA"/>
</dbReference>
<protein>
    <submittedName>
        <fullName evidence="2">Uncharacterized protein</fullName>
    </submittedName>
</protein>
<keyword evidence="3" id="KW-1185">Reference proteome</keyword>
<evidence type="ECO:0000313" key="2">
    <source>
        <dbReference type="EMBL" id="KAK0171478.1"/>
    </source>
</evidence>
<proteinExistence type="predicted"/>
<dbReference type="AlphaFoldDB" id="A0AA39FL47"/>
<feature type="compositionally biased region" description="Polar residues" evidence="1">
    <location>
        <begin position="37"/>
        <end position="56"/>
    </location>
</feature>
<feature type="non-terminal residue" evidence="2">
    <location>
        <position position="56"/>
    </location>
</feature>
<comment type="caution">
    <text evidence="2">The sequence shown here is derived from an EMBL/GenBank/DDBJ whole genome shotgun (WGS) entry which is preliminary data.</text>
</comment>
<reference evidence="2" key="1">
    <citation type="journal article" date="2023" name="bioRxiv">
        <title>Scaffold-level genome assemblies of two parasitoid biocontrol wasps reveal the parthenogenesis mechanism and an associated novel virus.</title>
        <authorList>
            <person name="Inwood S."/>
            <person name="Skelly J."/>
            <person name="Guhlin J."/>
            <person name="Harrop T."/>
            <person name="Goldson S."/>
            <person name="Dearden P."/>
        </authorList>
    </citation>
    <scope>NUCLEOTIDE SEQUENCE</scope>
    <source>
        <strain evidence="2">Lincoln</strain>
        <tissue evidence="2">Whole body</tissue>
    </source>
</reference>
<reference evidence="2" key="2">
    <citation type="submission" date="2023-03" db="EMBL/GenBank/DDBJ databases">
        <authorList>
            <person name="Inwood S.N."/>
            <person name="Skelly J.G."/>
            <person name="Guhlin J."/>
            <person name="Harrop T.W.R."/>
            <person name="Goldson S.G."/>
            <person name="Dearden P.K."/>
        </authorList>
    </citation>
    <scope>NUCLEOTIDE SEQUENCE</scope>
    <source>
        <strain evidence="2">Lincoln</strain>
        <tissue evidence="2">Whole body</tissue>
    </source>
</reference>
<accession>A0AA39FL47</accession>
<dbReference type="Proteomes" id="UP001168972">
    <property type="component" value="Unassembled WGS sequence"/>
</dbReference>
<evidence type="ECO:0000313" key="3">
    <source>
        <dbReference type="Proteomes" id="UP001168972"/>
    </source>
</evidence>
<name>A0AA39FL47_MICHY</name>
<sequence length="56" mass="5956">MFLLQATNILKGAEGLVILTVCNPNKNNKSGSKDNDQPNTIVDDTSNCTKVTSSDS</sequence>